<comment type="caution">
    <text evidence="2">The sequence shown here is derived from an EMBL/GenBank/DDBJ whole genome shotgun (WGS) entry which is preliminary data.</text>
</comment>
<evidence type="ECO:0000313" key="3">
    <source>
        <dbReference type="Proteomes" id="UP001149090"/>
    </source>
</evidence>
<organism evidence="2 3">
    <name type="scientific">Anaeramoeba ignava</name>
    <name type="common">Anaerobic marine amoeba</name>
    <dbReference type="NCBI Taxonomy" id="1746090"/>
    <lineage>
        <taxon>Eukaryota</taxon>
        <taxon>Metamonada</taxon>
        <taxon>Anaeramoebidae</taxon>
        <taxon>Anaeramoeba</taxon>
    </lineage>
</organism>
<sequence>MSEALPDHDFSELLERVKWHTSDKDRIRLIKATTNESKFTSKQVLQLLQSLSFETAKIEAGVLLYNHVVDPENYAKEAIDPLRYKDEKEKIKKALNL</sequence>
<evidence type="ECO:0000313" key="2">
    <source>
        <dbReference type="EMBL" id="KAJ5067961.1"/>
    </source>
</evidence>
<evidence type="ECO:0000259" key="1">
    <source>
        <dbReference type="Pfam" id="PF14771"/>
    </source>
</evidence>
<dbReference type="Pfam" id="PF14771">
    <property type="entry name" value="DUF4476"/>
    <property type="match status" value="1"/>
</dbReference>
<dbReference type="AlphaFoldDB" id="A0A9Q0R672"/>
<dbReference type="Proteomes" id="UP001149090">
    <property type="component" value="Unassembled WGS sequence"/>
</dbReference>
<dbReference type="EMBL" id="JAPDFW010000123">
    <property type="protein sequence ID" value="KAJ5067961.1"/>
    <property type="molecule type" value="Genomic_DNA"/>
</dbReference>
<name>A0A9Q0R672_ANAIG</name>
<protein>
    <recommendedName>
        <fullName evidence="1">DUF4476 domain-containing protein</fullName>
    </recommendedName>
</protein>
<gene>
    <name evidence="2" type="ORF">M0811_12768</name>
</gene>
<feature type="domain" description="DUF4476" evidence="1">
    <location>
        <begin position="7"/>
        <end position="94"/>
    </location>
</feature>
<proteinExistence type="predicted"/>
<reference evidence="2" key="1">
    <citation type="submission" date="2022-10" db="EMBL/GenBank/DDBJ databases">
        <title>Novel sulphate-reducing endosymbionts in the free-living metamonad Anaeramoeba.</title>
        <authorList>
            <person name="Jerlstrom-Hultqvist J."/>
            <person name="Cepicka I."/>
            <person name="Gallot-Lavallee L."/>
            <person name="Salas-Leiva D."/>
            <person name="Curtis B.A."/>
            <person name="Zahonova K."/>
            <person name="Pipaliya S."/>
            <person name="Dacks J."/>
            <person name="Roger A.J."/>
        </authorList>
    </citation>
    <scope>NUCLEOTIDE SEQUENCE</scope>
    <source>
        <strain evidence="2">BMAN</strain>
    </source>
</reference>
<dbReference type="OMA" id="TDKQNYQ"/>
<keyword evidence="3" id="KW-1185">Reference proteome</keyword>
<accession>A0A9Q0R672</accession>
<dbReference type="InterPro" id="IPR028011">
    <property type="entry name" value="DUF4476"/>
</dbReference>